<accession>A0A0B0NJ20</accession>
<sequence length="32" mass="3901">MPRHGIGEFIRQGYHVRPCRDMEMVSFKRIPR</sequence>
<proteinExistence type="predicted"/>
<dbReference type="Proteomes" id="UP000032142">
    <property type="component" value="Unassembled WGS sequence"/>
</dbReference>
<gene>
    <name evidence="1" type="ORF">F383_18929</name>
</gene>
<evidence type="ECO:0000313" key="2">
    <source>
        <dbReference type="Proteomes" id="UP000032142"/>
    </source>
</evidence>
<protein>
    <submittedName>
        <fullName evidence="1">Uncharacterized protein</fullName>
    </submittedName>
</protein>
<name>A0A0B0NJ20_GOSAR</name>
<reference evidence="2" key="1">
    <citation type="submission" date="2014-09" db="EMBL/GenBank/DDBJ databases">
        <authorList>
            <person name="Mudge J."/>
            <person name="Ramaraj T."/>
            <person name="Lindquist I.E."/>
            <person name="Bharti A.K."/>
            <person name="Sundararajan A."/>
            <person name="Cameron C.T."/>
            <person name="Woodward J.E."/>
            <person name="May G.D."/>
            <person name="Brubaker C."/>
            <person name="Broadhvest J."/>
            <person name="Wilkins T.A."/>
        </authorList>
    </citation>
    <scope>NUCLEOTIDE SEQUENCE</scope>
    <source>
        <strain evidence="2">cv. AKA8401</strain>
    </source>
</reference>
<evidence type="ECO:0000313" key="1">
    <source>
        <dbReference type="EMBL" id="KHG14553.1"/>
    </source>
</evidence>
<dbReference type="AlphaFoldDB" id="A0A0B0NJ20"/>
<dbReference type="EMBL" id="KN401804">
    <property type="protein sequence ID" value="KHG14553.1"/>
    <property type="molecule type" value="Genomic_DNA"/>
</dbReference>
<organism evidence="1 2">
    <name type="scientific">Gossypium arboreum</name>
    <name type="common">Tree cotton</name>
    <name type="synonym">Gossypium nanking</name>
    <dbReference type="NCBI Taxonomy" id="29729"/>
    <lineage>
        <taxon>Eukaryota</taxon>
        <taxon>Viridiplantae</taxon>
        <taxon>Streptophyta</taxon>
        <taxon>Embryophyta</taxon>
        <taxon>Tracheophyta</taxon>
        <taxon>Spermatophyta</taxon>
        <taxon>Magnoliopsida</taxon>
        <taxon>eudicotyledons</taxon>
        <taxon>Gunneridae</taxon>
        <taxon>Pentapetalae</taxon>
        <taxon>rosids</taxon>
        <taxon>malvids</taxon>
        <taxon>Malvales</taxon>
        <taxon>Malvaceae</taxon>
        <taxon>Malvoideae</taxon>
        <taxon>Gossypium</taxon>
    </lineage>
</organism>
<keyword evidence="2" id="KW-1185">Reference proteome</keyword>